<dbReference type="EC" id="4.2.2.-" evidence="3"/>
<evidence type="ECO:0000313" key="8">
    <source>
        <dbReference type="Proteomes" id="UP000076023"/>
    </source>
</evidence>
<keyword evidence="8" id="KW-1185">Reference proteome</keyword>
<dbReference type="GO" id="GO:0071555">
    <property type="term" value="P:cell wall organization"/>
    <property type="evidence" value="ECO:0007669"/>
    <property type="project" value="UniProtKB-KW"/>
</dbReference>
<keyword evidence="3" id="KW-1003">Cell membrane</keyword>
<dbReference type="SUPFAM" id="SSF50685">
    <property type="entry name" value="Barwin-like endoglucanases"/>
    <property type="match status" value="1"/>
</dbReference>
<dbReference type="NCBIfam" id="TIGR00413">
    <property type="entry name" value="rlpA"/>
    <property type="match status" value="1"/>
</dbReference>
<keyword evidence="1 3" id="KW-0456">Lyase</keyword>
<dbReference type="InterPro" id="IPR009009">
    <property type="entry name" value="RlpA-like_DPBB"/>
</dbReference>
<accession>A0A146GDX2</accession>
<dbReference type="CDD" id="cd22268">
    <property type="entry name" value="DPBB_RlpA-like"/>
    <property type="match status" value="1"/>
</dbReference>
<dbReference type="EMBL" id="BDCO01000003">
    <property type="protein sequence ID" value="GAT35531.1"/>
    <property type="molecule type" value="Genomic_DNA"/>
</dbReference>
<dbReference type="InParanoid" id="A0A146GDX2"/>
<feature type="chain" id="PRO_5009986041" description="Probable endolytic peptidoglycan transglycosylase RlpA" evidence="5">
    <location>
        <begin position="27"/>
        <end position="169"/>
    </location>
</feature>
<evidence type="ECO:0000256" key="3">
    <source>
        <dbReference type="HAMAP-Rule" id="MF_02071"/>
    </source>
</evidence>
<dbReference type="GO" id="GO:0005886">
    <property type="term" value="C:plasma membrane"/>
    <property type="evidence" value="ECO:0007669"/>
    <property type="project" value="UniProtKB-SubCell"/>
</dbReference>
<comment type="function">
    <text evidence="3">Lytic transglycosylase with a strong preference for naked glycan strands that lack stem peptides.</text>
</comment>
<feature type="domain" description="RlpA-like protein double-psi beta-barrel" evidence="6">
    <location>
        <begin position="54"/>
        <end position="144"/>
    </location>
</feature>
<keyword evidence="3" id="KW-0564">Palmitate</keyword>
<dbReference type="PROSITE" id="PS51257">
    <property type="entry name" value="PROKAR_LIPOPROTEIN"/>
    <property type="match status" value="1"/>
</dbReference>
<dbReference type="GO" id="GO:0000270">
    <property type="term" value="P:peptidoglycan metabolic process"/>
    <property type="evidence" value="ECO:0007669"/>
    <property type="project" value="UniProtKB-UniRule"/>
</dbReference>
<dbReference type="Pfam" id="PF03330">
    <property type="entry name" value="DPBB_1"/>
    <property type="match status" value="1"/>
</dbReference>
<dbReference type="InterPro" id="IPR012997">
    <property type="entry name" value="RplA"/>
</dbReference>
<proteinExistence type="inferred from homology"/>
<dbReference type="OrthoDB" id="9779128at2"/>
<dbReference type="GO" id="GO:0008932">
    <property type="term" value="F:lytic endotransglycosylase activity"/>
    <property type="evidence" value="ECO:0007669"/>
    <property type="project" value="UniProtKB-UniRule"/>
</dbReference>
<evidence type="ECO:0000256" key="2">
    <source>
        <dbReference type="ARBA" id="ARBA00023316"/>
    </source>
</evidence>
<evidence type="ECO:0000259" key="6">
    <source>
        <dbReference type="Pfam" id="PF03330"/>
    </source>
</evidence>
<dbReference type="PANTHER" id="PTHR34183:SF1">
    <property type="entry name" value="ENDOLYTIC PEPTIDOGLYCAN TRANSGLYCOSYLASE RLPA"/>
    <property type="match status" value="1"/>
</dbReference>
<dbReference type="Gene3D" id="2.40.40.10">
    <property type="entry name" value="RlpA-like domain"/>
    <property type="match status" value="1"/>
</dbReference>
<keyword evidence="3 7" id="KW-0449">Lipoprotein</keyword>
<dbReference type="InterPro" id="IPR036908">
    <property type="entry name" value="RlpA-like_sf"/>
</dbReference>
<dbReference type="PANTHER" id="PTHR34183">
    <property type="entry name" value="ENDOLYTIC PEPTIDOGLYCAN TRANSGLYCOSYLASE RLPA"/>
    <property type="match status" value="1"/>
</dbReference>
<organism evidence="7 8">
    <name type="scientific">Terrimicrobium sacchariphilum</name>
    <dbReference type="NCBI Taxonomy" id="690879"/>
    <lineage>
        <taxon>Bacteria</taxon>
        <taxon>Pseudomonadati</taxon>
        <taxon>Verrucomicrobiota</taxon>
        <taxon>Terrimicrobiia</taxon>
        <taxon>Terrimicrobiales</taxon>
        <taxon>Terrimicrobiaceae</taxon>
        <taxon>Terrimicrobium</taxon>
    </lineage>
</organism>
<keyword evidence="3" id="KW-0472">Membrane</keyword>
<evidence type="ECO:0000256" key="5">
    <source>
        <dbReference type="SAM" id="SignalP"/>
    </source>
</evidence>
<keyword evidence="5" id="KW-0732">Signal</keyword>
<dbReference type="HAMAP" id="MF_02071">
    <property type="entry name" value="RlpA"/>
    <property type="match status" value="1"/>
</dbReference>
<evidence type="ECO:0000256" key="4">
    <source>
        <dbReference type="RuleBase" id="RU003495"/>
    </source>
</evidence>
<sequence>MARAYRWTACVLGFLALAGCSSPQYSGYKCKPYTVRGHHYEPLSPQEAVGYVEEGVASHYHEGFLIFPGKTALGESLWFWSSSGAHKTLPLPCTVRVTNLQNGRSVVIRLNDRGPYIGDRVIDVTTPVAKKLGFYHQGLARVRVEVLSVGDGKWRIKTPRGYRQPTVYY</sequence>
<dbReference type="Proteomes" id="UP000076023">
    <property type="component" value="Unassembled WGS sequence"/>
</dbReference>
<dbReference type="RefSeq" id="WP_084400726.1">
    <property type="nucleotide sequence ID" value="NZ_BDCO01000003.1"/>
</dbReference>
<comment type="subcellular location">
    <subcellularLocation>
        <location evidence="3">Cell membrane</location>
        <topology evidence="3">Lipid-anchor</topology>
    </subcellularLocation>
</comment>
<dbReference type="GO" id="GO:0009279">
    <property type="term" value="C:cell outer membrane"/>
    <property type="evidence" value="ECO:0007669"/>
    <property type="project" value="TreeGrafter"/>
</dbReference>
<name>A0A146GDX2_TERSA</name>
<comment type="similarity">
    <text evidence="3 4">Belongs to the RlpA family.</text>
</comment>
<protein>
    <recommendedName>
        <fullName evidence="3">Probable endolytic peptidoglycan transglycosylase RlpA</fullName>
        <ecNumber evidence="3">4.2.2.-</ecNumber>
    </recommendedName>
</protein>
<dbReference type="InterPro" id="IPR034718">
    <property type="entry name" value="RlpA"/>
</dbReference>
<reference evidence="8" key="1">
    <citation type="journal article" date="2017" name="Genome Announc.">
        <title>Draft Genome Sequence of Terrimicrobium sacchariphilum NM-5T, a Facultative Anaerobic Soil Bacterium of the Class Spartobacteria.</title>
        <authorList>
            <person name="Qiu Y.L."/>
            <person name="Tourlousse D.M."/>
            <person name="Matsuura N."/>
            <person name="Ohashi A."/>
            <person name="Sekiguchi Y."/>
        </authorList>
    </citation>
    <scope>NUCLEOTIDE SEQUENCE [LARGE SCALE GENOMIC DNA]</scope>
    <source>
        <strain evidence="8">NM-5</strain>
    </source>
</reference>
<gene>
    <name evidence="3" type="primary">rlpA</name>
    <name evidence="7" type="ORF">TSACC_3602</name>
</gene>
<dbReference type="AlphaFoldDB" id="A0A146GDX2"/>
<comment type="caution">
    <text evidence="7">The sequence shown here is derived from an EMBL/GenBank/DDBJ whole genome shotgun (WGS) entry which is preliminary data.</text>
</comment>
<dbReference type="STRING" id="690879.TSACC_3602"/>
<keyword evidence="2 3" id="KW-0961">Cell wall biogenesis/degradation</keyword>
<feature type="signal peptide" evidence="5">
    <location>
        <begin position="1"/>
        <end position="26"/>
    </location>
</feature>
<evidence type="ECO:0000313" key="7">
    <source>
        <dbReference type="EMBL" id="GAT35531.1"/>
    </source>
</evidence>
<evidence type="ECO:0000256" key="1">
    <source>
        <dbReference type="ARBA" id="ARBA00023239"/>
    </source>
</evidence>